<dbReference type="OrthoDB" id="9813612at2"/>
<keyword evidence="9" id="KW-1185">Reference proteome</keyword>
<dbReference type="NCBIfam" id="NF005817">
    <property type="entry name" value="PRK07683.1"/>
    <property type="match status" value="1"/>
</dbReference>
<reference evidence="8 9" key="1">
    <citation type="submission" date="2018-05" db="EMBL/GenBank/DDBJ databases">
        <title>Paenibacillus flagellatus sp. nov., isolated from selenium mineral soil.</title>
        <authorList>
            <person name="Dai X."/>
        </authorList>
    </citation>
    <scope>NUCLEOTIDE SEQUENCE [LARGE SCALE GENOMIC DNA]</scope>
    <source>
        <strain evidence="8 9">DXL2</strain>
    </source>
</reference>
<dbReference type="SUPFAM" id="SSF53383">
    <property type="entry name" value="PLP-dependent transferases"/>
    <property type="match status" value="1"/>
</dbReference>
<dbReference type="InterPro" id="IPR004838">
    <property type="entry name" value="NHTrfase_class1_PyrdxlP-BS"/>
</dbReference>
<dbReference type="GO" id="GO:0008483">
    <property type="term" value="F:transaminase activity"/>
    <property type="evidence" value="ECO:0007669"/>
    <property type="project" value="UniProtKB-KW"/>
</dbReference>
<evidence type="ECO:0000256" key="2">
    <source>
        <dbReference type="ARBA" id="ARBA00007441"/>
    </source>
</evidence>
<dbReference type="Pfam" id="PF00155">
    <property type="entry name" value="Aminotran_1_2"/>
    <property type="match status" value="1"/>
</dbReference>
<evidence type="ECO:0000256" key="1">
    <source>
        <dbReference type="ARBA" id="ARBA00001933"/>
    </source>
</evidence>
<comment type="caution">
    <text evidence="8">The sequence shown here is derived from an EMBL/GenBank/DDBJ whole genome shotgun (WGS) entry which is preliminary data.</text>
</comment>
<organism evidence="8 9">
    <name type="scientific">Paenibacillus flagellatus</name>
    <dbReference type="NCBI Taxonomy" id="2211139"/>
    <lineage>
        <taxon>Bacteria</taxon>
        <taxon>Bacillati</taxon>
        <taxon>Bacillota</taxon>
        <taxon>Bacilli</taxon>
        <taxon>Bacillales</taxon>
        <taxon>Paenibacillaceae</taxon>
        <taxon>Paenibacillus</taxon>
    </lineage>
</organism>
<accession>A0A2V5K5A4</accession>
<evidence type="ECO:0000313" key="9">
    <source>
        <dbReference type="Proteomes" id="UP000247476"/>
    </source>
</evidence>
<keyword evidence="5" id="KW-0663">Pyridoxal phosphate</keyword>
<dbReference type="FunFam" id="3.40.640.10:FF:000033">
    <property type="entry name" value="Aspartate aminotransferase"/>
    <property type="match status" value="1"/>
</dbReference>
<evidence type="ECO:0000256" key="4">
    <source>
        <dbReference type="ARBA" id="ARBA00022679"/>
    </source>
</evidence>
<dbReference type="EMBL" id="QJVJ01000005">
    <property type="protein sequence ID" value="PYI54555.1"/>
    <property type="molecule type" value="Genomic_DNA"/>
</dbReference>
<evidence type="ECO:0000256" key="6">
    <source>
        <dbReference type="RuleBase" id="RU000481"/>
    </source>
</evidence>
<comment type="similarity">
    <text evidence="2 6">Belongs to the class-I pyridoxal-phosphate-dependent aminotransferase family.</text>
</comment>
<dbReference type="CDD" id="cd00609">
    <property type="entry name" value="AAT_like"/>
    <property type="match status" value="1"/>
</dbReference>
<keyword evidence="4 6" id="KW-0808">Transferase</keyword>
<evidence type="ECO:0000256" key="3">
    <source>
        <dbReference type="ARBA" id="ARBA00022576"/>
    </source>
</evidence>
<dbReference type="PANTHER" id="PTHR46383">
    <property type="entry name" value="ASPARTATE AMINOTRANSFERASE"/>
    <property type="match status" value="1"/>
</dbReference>
<evidence type="ECO:0000313" key="8">
    <source>
        <dbReference type="EMBL" id="PYI54555.1"/>
    </source>
</evidence>
<dbReference type="InterPro" id="IPR015421">
    <property type="entry name" value="PyrdxlP-dep_Trfase_major"/>
</dbReference>
<dbReference type="EC" id="2.6.1.-" evidence="6"/>
<dbReference type="AlphaFoldDB" id="A0A2V5K5A4"/>
<dbReference type="InterPro" id="IPR050596">
    <property type="entry name" value="AspAT/PAT-like"/>
</dbReference>
<dbReference type="Gene3D" id="3.40.640.10">
    <property type="entry name" value="Type I PLP-dependent aspartate aminotransferase-like (Major domain)"/>
    <property type="match status" value="1"/>
</dbReference>
<dbReference type="RefSeq" id="WP_110840612.1">
    <property type="nucleotide sequence ID" value="NZ_QJVJ01000005.1"/>
</dbReference>
<name>A0A2V5K5A4_9BACL</name>
<dbReference type="PROSITE" id="PS00105">
    <property type="entry name" value="AA_TRANSFER_CLASS_1"/>
    <property type="match status" value="1"/>
</dbReference>
<evidence type="ECO:0000256" key="5">
    <source>
        <dbReference type="ARBA" id="ARBA00022898"/>
    </source>
</evidence>
<dbReference type="InterPro" id="IPR004839">
    <property type="entry name" value="Aminotransferase_I/II_large"/>
</dbReference>
<dbReference type="InterPro" id="IPR015422">
    <property type="entry name" value="PyrdxlP-dep_Trfase_small"/>
</dbReference>
<dbReference type="Gene3D" id="3.90.1150.10">
    <property type="entry name" value="Aspartate Aminotransferase, domain 1"/>
    <property type="match status" value="1"/>
</dbReference>
<dbReference type="Proteomes" id="UP000247476">
    <property type="component" value="Unassembled WGS sequence"/>
</dbReference>
<evidence type="ECO:0000259" key="7">
    <source>
        <dbReference type="Pfam" id="PF00155"/>
    </source>
</evidence>
<dbReference type="PANTHER" id="PTHR46383:SF4">
    <property type="entry name" value="AMINOTRANSFERASE"/>
    <property type="match status" value="1"/>
</dbReference>
<dbReference type="GO" id="GO:0006520">
    <property type="term" value="P:amino acid metabolic process"/>
    <property type="evidence" value="ECO:0007669"/>
    <property type="project" value="InterPro"/>
</dbReference>
<protein>
    <recommendedName>
        <fullName evidence="6">Aminotransferase</fullName>
        <ecNumber evidence="6">2.6.1.-</ecNumber>
    </recommendedName>
</protein>
<comment type="cofactor">
    <cofactor evidence="1 6">
        <name>pyridoxal 5'-phosphate</name>
        <dbReference type="ChEBI" id="CHEBI:597326"/>
    </cofactor>
</comment>
<feature type="domain" description="Aminotransferase class I/classII large" evidence="7">
    <location>
        <begin position="29"/>
        <end position="377"/>
    </location>
</feature>
<proteinExistence type="inferred from homology"/>
<gene>
    <name evidence="8" type="ORF">DLM86_13920</name>
</gene>
<dbReference type="GO" id="GO:0030170">
    <property type="term" value="F:pyridoxal phosphate binding"/>
    <property type="evidence" value="ECO:0007669"/>
    <property type="project" value="InterPro"/>
</dbReference>
<sequence length="385" mass="42326">MEHLVNAAVQNIQISGIRKISNLVATYKDAITLTIGQPDFPTPGHIVEAGKQALDRNKTVYTPNAGLPELRRAASAFVERKYGLVYDPEQEVIVTAGASQALDITLRTIIGPGSEVVLPGPIYPGYEPIVRLCGGTPVYVDTRSKGFKLTAELLKPALTERTRAIVLCYPSNPTGRVMDEAELAAVADLLRGRPIFVISDEIYSELTYGVPHRSIAALPGMKERTIVINGLSKSHSMTGWRIGFTFADAAISKHMLKVHQYNVTCASSISQYAALEALTAGFDDALPMKREYEARRDFVHARLQRIGLEADKPEGAFYLFPSIGRFGLTSMDFTMRLLEEERVAVVPGDAFGEYGEGYVRISYAYSMDVLERALDKLETFVSRLG</sequence>
<keyword evidence="3 6" id="KW-0032">Aminotransferase</keyword>
<dbReference type="InterPro" id="IPR015424">
    <property type="entry name" value="PyrdxlP-dep_Trfase"/>
</dbReference>